<dbReference type="AlphaFoldDB" id="A0A5J6ZCD9"/>
<organism evidence="1 2">
    <name type="scientific">Corynebacterium urogenitale</name>
    <dbReference type="NCBI Taxonomy" id="2487892"/>
    <lineage>
        <taxon>Bacteria</taxon>
        <taxon>Bacillati</taxon>
        <taxon>Actinomycetota</taxon>
        <taxon>Actinomycetes</taxon>
        <taxon>Mycobacteriales</taxon>
        <taxon>Corynebacteriaceae</taxon>
        <taxon>Corynebacterium</taxon>
    </lineage>
</organism>
<dbReference type="KEGG" id="cuo:CUROG_08755"/>
<keyword evidence="2" id="KW-1185">Reference proteome</keyword>
<protein>
    <submittedName>
        <fullName evidence="1">Uncharacterized protein</fullName>
    </submittedName>
</protein>
<name>A0A5J6ZCD9_9CORY</name>
<dbReference type="RefSeq" id="WP_151903382.1">
    <property type="nucleotide sequence ID" value="NZ_CP045032.1"/>
</dbReference>
<evidence type="ECO:0000313" key="1">
    <source>
        <dbReference type="EMBL" id="QFQ03099.1"/>
    </source>
</evidence>
<dbReference type="Proteomes" id="UP000326711">
    <property type="component" value="Chromosome"/>
</dbReference>
<accession>A0A5J6ZCD9</accession>
<reference evidence="2" key="1">
    <citation type="submission" date="2019-10" db="EMBL/GenBank/DDBJ databases">
        <title>Complete genome sequence of Corynebacterium urogenitalis DSM 108747, isolated from the genital tract of a cow.</title>
        <authorList>
            <person name="Ruckert C."/>
            <person name="Ballas P."/>
            <person name="Wagener K."/>
            <person name="Drillich M."/>
            <person name="Kaempfer P."/>
            <person name="Busse H.-J."/>
            <person name="Ehling-Schulz M."/>
        </authorList>
    </citation>
    <scope>NUCLEOTIDE SEQUENCE [LARGE SCALE GENOMIC DNA]</scope>
    <source>
        <strain evidence="2">LMM 1652</strain>
    </source>
</reference>
<dbReference type="OrthoDB" id="4248078at2"/>
<dbReference type="EMBL" id="CP045032">
    <property type="protein sequence ID" value="QFQ03099.1"/>
    <property type="molecule type" value="Genomic_DNA"/>
</dbReference>
<proteinExistence type="predicted"/>
<gene>
    <name evidence="1" type="ORF">CUROG_08755</name>
</gene>
<evidence type="ECO:0000313" key="2">
    <source>
        <dbReference type="Proteomes" id="UP000326711"/>
    </source>
</evidence>
<sequence length="59" mass="6515">MIKNAGIFEEISDQYVPEANAAGQGWGTLVSRFGASSCTYLRWAMTPMKMQILVSAVRM</sequence>